<gene>
    <name evidence="17" type="primary">murD</name>
    <name evidence="21" type="ORF">SAMN04487928_103151</name>
</gene>
<dbReference type="HAMAP" id="MF_00639">
    <property type="entry name" value="MurD"/>
    <property type="match status" value="1"/>
</dbReference>
<dbReference type="PANTHER" id="PTHR43692:SF1">
    <property type="entry name" value="UDP-N-ACETYLMURAMOYLALANINE--D-GLUTAMATE LIGASE"/>
    <property type="match status" value="1"/>
</dbReference>
<dbReference type="Gene3D" id="3.90.190.20">
    <property type="entry name" value="Mur ligase, C-terminal domain"/>
    <property type="match status" value="1"/>
</dbReference>
<evidence type="ECO:0000259" key="20">
    <source>
        <dbReference type="Pfam" id="PF08245"/>
    </source>
</evidence>
<dbReference type="AlphaFoldDB" id="A0A1I5R7U0"/>
<evidence type="ECO:0000256" key="1">
    <source>
        <dbReference type="ARBA" id="ARBA00002734"/>
    </source>
</evidence>
<dbReference type="RefSeq" id="WP_074884272.1">
    <property type="nucleotide sequence ID" value="NZ_FOXO01000003.1"/>
</dbReference>
<comment type="similarity">
    <text evidence="4 17">Belongs to the MurCDEF family.</text>
</comment>
<dbReference type="SUPFAM" id="SSF53623">
    <property type="entry name" value="MurD-like peptide ligases, catalytic domain"/>
    <property type="match status" value="1"/>
</dbReference>
<dbReference type="InterPro" id="IPR036615">
    <property type="entry name" value="Mur_ligase_C_dom_sf"/>
</dbReference>
<evidence type="ECO:0000256" key="6">
    <source>
        <dbReference type="ARBA" id="ARBA00015655"/>
    </source>
</evidence>
<evidence type="ECO:0000256" key="3">
    <source>
        <dbReference type="ARBA" id="ARBA00004752"/>
    </source>
</evidence>
<evidence type="ECO:0000256" key="8">
    <source>
        <dbReference type="ARBA" id="ARBA00022598"/>
    </source>
</evidence>
<dbReference type="GO" id="GO:0008360">
    <property type="term" value="P:regulation of cell shape"/>
    <property type="evidence" value="ECO:0007669"/>
    <property type="project" value="UniProtKB-KW"/>
</dbReference>
<dbReference type="NCBIfam" id="TIGR01087">
    <property type="entry name" value="murD"/>
    <property type="match status" value="1"/>
</dbReference>
<dbReference type="GO" id="GO:0051301">
    <property type="term" value="P:cell division"/>
    <property type="evidence" value="ECO:0007669"/>
    <property type="project" value="UniProtKB-KW"/>
</dbReference>
<evidence type="ECO:0000313" key="22">
    <source>
        <dbReference type="Proteomes" id="UP000182624"/>
    </source>
</evidence>
<name>A0A1I5R7U0_9FIRM</name>
<evidence type="ECO:0000256" key="5">
    <source>
        <dbReference type="ARBA" id="ARBA00012212"/>
    </source>
</evidence>
<feature type="domain" description="Mur ligase C-terminal" evidence="19">
    <location>
        <begin position="319"/>
        <end position="433"/>
    </location>
</feature>
<comment type="function">
    <text evidence="1 17 18">Cell wall formation. Catalyzes the addition of glutamate to the nucleotide precursor UDP-N-acetylmuramoyl-L-alanine (UMA).</text>
</comment>
<dbReference type="SUPFAM" id="SSF53244">
    <property type="entry name" value="MurD-like peptide ligases, peptide-binding domain"/>
    <property type="match status" value="1"/>
</dbReference>
<keyword evidence="13 17" id="KW-0961">Cell wall biogenesis/degradation</keyword>
<evidence type="ECO:0000256" key="10">
    <source>
        <dbReference type="ARBA" id="ARBA00022840"/>
    </source>
</evidence>
<sequence>MKATDIIGKKVLVIGSGLSGVGSVRLLHQVGAVPILLEENTKVTEEDIRKKLHEEDRDTTQIIIGNIEDSVLDELSLTVPSPAVPLDAPTVMRIKEKNIPIWSEIELAYNFSKGKLVAITGTNGKTTTTTLVGDIMKAHFADTYVVGNIGVSYAENALKMTDDSVTTGEISSFQLEAVDNFHANVSAILNITPDHLNRHHTMECYASMKENVTNRQTKDDTCVLNYDNEYTRDFGNRCPAKVIFFSTKERLSDGFFLDGNEIFMSTAGNATRIMDIHDMNLVGLCNVENVMAAIAISLSMGVPLATILNVVRNFKAVEHRIEFVATKKGVDYYNDSKGTNPDAAIQGIRAMNRPTILIGGGYDKGSEYDEWIENFGGKVKLLVLIGQTKEKIAECAKKHGFTDYCFKDSFEEALKFCTESANEGDAVLLSPACASWDMFPNYETRGKKFKEYVNAL</sequence>
<evidence type="ECO:0000313" key="21">
    <source>
        <dbReference type="EMBL" id="SFP54066.1"/>
    </source>
</evidence>
<dbReference type="Gene3D" id="3.40.1190.10">
    <property type="entry name" value="Mur-like, catalytic domain"/>
    <property type="match status" value="1"/>
</dbReference>
<dbReference type="Pfam" id="PF08245">
    <property type="entry name" value="Mur_ligase_M"/>
    <property type="match status" value="1"/>
</dbReference>
<dbReference type="Pfam" id="PF02875">
    <property type="entry name" value="Mur_ligase_C"/>
    <property type="match status" value="1"/>
</dbReference>
<evidence type="ECO:0000256" key="13">
    <source>
        <dbReference type="ARBA" id="ARBA00023316"/>
    </source>
</evidence>
<dbReference type="Proteomes" id="UP000182624">
    <property type="component" value="Unassembled WGS sequence"/>
</dbReference>
<dbReference type="InterPro" id="IPR013221">
    <property type="entry name" value="Mur_ligase_cen"/>
</dbReference>
<comment type="catalytic activity">
    <reaction evidence="16 17 18">
        <text>UDP-N-acetyl-alpha-D-muramoyl-L-alanine + D-glutamate + ATP = UDP-N-acetyl-alpha-D-muramoyl-L-alanyl-D-glutamate + ADP + phosphate + H(+)</text>
        <dbReference type="Rhea" id="RHEA:16429"/>
        <dbReference type="ChEBI" id="CHEBI:15378"/>
        <dbReference type="ChEBI" id="CHEBI:29986"/>
        <dbReference type="ChEBI" id="CHEBI:30616"/>
        <dbReference type="ChEBI" id="CHEBI:43474"/>
        <dbReference type="ChEBI" id="CHEBI:83898"/>
        <dbReference type="ChEBI" id="CHEBI:83900"/>
        <dbReference type="ChEBI" id="CHEBI:456216"/>
        <dbReference type="EC" id="6.3.2.9"/>
    </reaction>
</comment>
<evidence type="ECO:0000256" key="17">
    <source>
        <dbReference type="HAMAP-Rule" id="MF_00639"/>
    </source>
</evidence>
<proteinExistence type="inferred from homology"/>
<keyword evidence="17 18" id="KW-0132">Cell division</keyword>
<dbReference type="GO" id="GO:0071555">
    <property type="term" value="P:cell wall organization"/>
    <property type="evidence" value="ECO:0007669"/>
    <property type="project" value="UniProtKB-KW"/>
</dbReference>
<comment type="subcellular location">
    <subcellularLocation>
        <location evidence="2 17 18">Cytoplasm</location>
    </subcellularLocation>
</comment>
<organism evidence="21 22">
    <name type="scientific">Butyrivibrio proteoclasticus</name>
    <dbReference type="NCBI Taxonomy" id="43305"/>
    <lineage>
        <taxon>Bacteria</taxon>
        <taxon>Bacillati</taxon>
        <taxon>Bacillota</taxon>
        <taxon>Clostridia</taxon>
        <taxon>Lachnospirales</taxon>
        <taxon>Lachnospiraceae</taxon>
        <taxon>Butyrivibrio</taxon>
    </lineage>
</organism>
<keyword evidence="12 17" id="KW-0573">Peptidoglycan synthesis</keyword>
<evidence type="ECO:0000256" key="4">
    <source>
        <dbReference type="ARBA" id="ARBA00010416"/>
    </source>
</evidence>
<dbReference type="InterPro" id="IPR004101">
    <property type="entry name" value="Mur_ligase_C"/>
</dbReference>
<dbReference type="OrthoDB" id="9809796at2"/>
<evidence type="ECO:0000256" key="16">
    <source>
        <dbReference type="ARBA" id="ARBA00047632"/>
    </source>
</evidence>
<dbReference type="EC" id="6.3.2.9" evidence="5 17"/>
<dbReference type="InterPro" id="IPR036565">
    <property type="entry name" value="Mur-like_cat_sf"/>
</dbReference>
<dbReference type="Pfam" id="PF21799">
    <property type="entry name" value="MurD-like_N"/>
    <property type="match status" value="1"/>
</dbReference>
<dbReference type="PANTHER" id="PTHR43692">
    <property type="entry name" value="UDP-N-ACETYLMURAMOYLALANINE--D-GLUTAMATE LIGASE"/>
    <property type="match status" value="1"/>
</dbReference>
<keyword evidence="8 17" id="KW-0436">Ligase</keyword>
<keyword evidence="22" id="KW-1185">Reference proteome</keyword>
<evidence type="ECO:0000256" key="12">
    <source>
        <dbReference type="ARBA" id="ARBA00022984"/>
    </source>
</evidence>
<feature type="domain" description="Mur ligase central" evidence="20">
    <location>
        <begin position="119"/>
        <end position="296"/>
    </location>
</feature>
<evidence type="ECO:0000256" key="7">
    <source>
        <dbReference type="ARBA" id="ARBA00022490"/>
    </source>
</evidence>
<dbReference type="Gene3D" id="3.40.50.720">
    <property type="entry name" value="NAD(P)-binding Rossmann-like Domain"/>
    <property type="match status" value="1"/>
</dbReference>
<dbReference type="UniPathway" id="UPA00219"/>
<keyword evidence="9 17" id="KW-0547">Nucleotide-binding</keyword>
<accession>A0A1I5R7U0</accession>
<evidence type="ECO:0000256" key="14">
    <source>
        <dbReference type="ARBA" id="ARBA00030398"/>
    </source>
</evidence>
<dbReference type="GO" id="GO:0005524">
    <property type="term" value="F:ATP binding"/>
    <property type="evidence" value="ECO:0007669"/>
    <property type="project" value="UniProtKB-UniRule"/>
</dbReference>
<dbReference type="GO" id="GO:0009252">
    <property type="term" value="P:peptidoglycan biosynthetic process"/>
    <property type="evidence" value="ECO:0007669"/>
    <property type="project" value="UniProtKB-UniRule"/>
</dbReference>
<keyword evidence="7 17" id="KW-0963">Cytoplasm</keyword>
<comment type="pathway">
    <text evidence="3 17 18">Cell wall biogenesis; peptidoglycan biosynthesis.</text>
</comment>
<dbReference type="SUPFAM" id="SSF51984">
    <property type="entry name" value="MurCD N-terminal domain"/>
    <property type="match status" value="1"/>
</dbReference>
<reference evidence="22" key="1">
    <citation type="submission" date="2016-10" db="EMBL/GenBank/DDBJ databases">
        <authorList>
            <person name="Varghese N."/>
            <person name="Submissions S."/>
        </authorList>
    </citation>
    <scope>NUCLEOTIDE SEQUENCE [LARGE SCALE GENOMIC DNA]</scope>
    <source>
        <strain evidence="22">P18</strain>
    </source>
</reference>
<evidence type="ECO:0000256" key="11">
    <source>
        <dbReference type="ARBA" id="ARBA00022960"/>
    </source>
</evidence>
<dbReference type="InterPro" id="IPR005762">
    <property type="entry name" value="MurD"/>
</dbReference>
<evidence type="ECO:0000259" key="19">
    <source>
        <dbReference type="Pfam" id="PF02875"/>
    </source>
</evidence>
<keyword evidence="17 18" id="KW-0131">Cell cycle</keyword>
<dbReference type="GO" id="GO:0005737">
    <property type="term" value="C:cytoplasm"/>
    <property type="evidence" value="ECO:0007669"/>
    <property type="project" value="UniProtKB-SubCell"/>
</dbReference>
<keyword evidence="10 17" id="KW-0067">ATP-binding</keyword>
<evidence type="ECO:0000256" key="18">
    <source>
        <dbReference type="RuleBase" id="RU003664"/>
    </source>
</evidence>
<feature type="binding site" evidence="17">
    <location>
        <begin position="121"/>
        <end position="127"/>
    </location>
    <ligand>
        <name>ATP</name>
        <dbReference type="ChEBI" id="CHEBI:30616"/>
    </ligand>
</feature>
<evidence type="ECO:0000256" key="15">
    <source>
        <dbReference type="ARBA" id="ARBA00032324"/>
    </source>
</evidence>
<keyword evidence="11 17" id="KW-0133">Cell shape</keyword>
<evidence type="ECO:0000256" key="9">
    <source>
        <dbReference type="ARBA" id="ARBA00022741"/>
    </source>
</evidence>
<dbReference type="EMBL" id="FOXO01000003">
    <property type="protein sequence ID" value="SFP54066.1"/>
    <property type="molecule type" value="Genomic_DNA"/>
</dbReference>
<evidence type="ECO:0000256" key="2">
    <source>
        <dbReference type="ARBA" id="ARBA00004496"/>
    </source>
</evidence>
<dbReference type="GO" id="GO:0008764">
    <property type="term" value="F:UDP-N-acetylmuramoylalanine-D-glutamate ligase activity"/>
    <property type="evidence" value="ECO:0007669"/>
    <property type="project" value="UniProtKB-UniRule"/>
</dbReference>
<protein>
    <recommendedName>
        <fullName evidence="6 17">UDP-N-acetylmuramoylalanine--D-glutamate ligase</fullName>
        <ecNumber evidence="5 17">6.3.2.9</ecNumber>
    </recommendedName>
    <alternativeName>
        <fullName evidence="15 17">D-glutamic acid-adding enzyme</fullName>
    </alternativeName>
    <alternativeName>
        <fullName evidence="14 17">UDP-N-acetylmuramoyl-L-alanyl-D-glutamate synthetase</fullName>
    </alternativeName>
</protein>